<dbReference type="Proteomes" id="UP000188533">
    <property type="component" value="Unassembled WGS sequence"/>
</dbReference>
<proteinExistence type="inferred from homology"/>
<evidence type="ECO:0000313" key="2">
    <source>
        <dbReference type="EMBL" id="GAW04308.1"/>
    </source>
</evidence>
<evidence type="ECO:0000256" key="1">
    <source>
        <dbReference type="RuleBase" id="RU003860"/>
    </source>
</evidence>
<dbReference type="SUPFAM" id="SSF82657">
    <property type="entry name" value="BolA-like"/>
    <property type="match status" value="1"/>
</dbReference>
<reference evidence="2 3" key="1">
    <citation type="submission" date="2016-08" db="EMBL/GenBank/DDBJ databases">
        <authorList>
            <consortium name="Lentinula edodes genome sequencing consortium"/>
            <person name="Sakamoto Y."/>
            <person name="Nakade K."/>
            <person name="Sato S."/>
            <person name="Yoshida Y."/>
            <person name="Miyazaki K."/>
            <person name="Natsume S."/>
            <person name="Konno N."/>
        </authorList>
    </citation>
    <scope>NUCLEOTIDE SEQUENCE [LARGE SCALE GENOMIC DNA]</scope>
    <source>
        <strain evidence="2 3">NBRC 111202</strain>
    </source>
</reference>
<dbReference type="InterPro" id="IPR002634">
    <property type="entry name" value="BolA"/>
</dbReference>
<dbReference type="AlphaFoldDB" id="A0A1Q3EAT5"/>
<reference evidence="2 3" key="2">
    <citation type="submission" date="2017-02" db="EMBL/GenBank/DDBJ databases">
        <title>A genome survey and senescence transcriptome analysis in Lentinula edodes.</title>
        <authorList>
            <person name="Sakamoto Y."/>
            <person name="Nakade K."/>
            <person name="Sato S."/>
            <person name="Yoshida Y."/>
            <person name="Miyazaki K."/>
            <person name="Natsume S."/>
            <person name="Konno N."/>
        </authorList>
    </citation>
    <scope>NUCLEOTIDE SEQUENCE [LARGE SCALE GENOMIC DNA]</scope>
    <source>
        <strain evidence="2 3">NBRC 111202</strain>
    </source>
</reference>
<dbReference type="GO" id="GO:0005759">
    <property type="term" value="C:mitochondrial matrix"/>
    <property type="evidence" value="ECO:0007669"/>
    <property type="project" value="TreeGrafter"/>
</dbReference>
<dbReference type="Gene3D" id="3.30.300.90">
    <property type="entry name" value="BolA-like"/>
    <property type="match status" value="1"/>
</dbReference>
<gene>
    <name evidence="2" type="ORF">LENED_006089</name>
</gene>
<dbReference type="Pfam" id="PF01722">
    <property type="entry name" value="BolA"/>
    <property type="match status" value="1"/>
</dbReference>
<protein>
    <submittedName>
        <fullName evidence="2">Bola-like protein</fullName>
    </submittedName>
</protein>
<comment type="caution">
    <text evidence="2">The sequence shown here is derived from an EMBL/GenBank/DDBJ whole genome shotgun (WGS) entry which is preliminary data.</text>
</comment>
<dbReference type="EMBL" id="BDGU01000184">
    <property type="protein sequence ID" value="GAW04308.1"/>
    <property type="molecule type" value="Genomic_DNA"/>
</dbReference>
<dbReference type="InterPro" id="IPR036065">
    <property type="entry name" value="BolA-like_sf"/>
</dbReference>
<evidence type="ECO:0000313" key="3">
    <source>
        <dbReference type="Proteomes" id="UP000188533"/>
    </source>
</evidence>
<organism evidence="2 3">
    <name type="scientific">Lentinula edodes</name>
    <name type="common">Shiitake mushroom</name>
    <name type="synonym">Lentinus edodes</name>
    <dbReference type="NCBI Taxonomy" id="5353"/>
    <lineage>
        <taxon>Eukaryota</taxon>
        <taxon>Fungi</taxon>
        <taxon>Dikarya</taxon>
        <taxon>Basidiomycota</taxon>
        <taxon>Agaricomycotina</taxon>
        <taxon>Agaricomycetes</taxon>
        <taxon>Agaricomycetidae</taxon>
        <taxon>Agaricales</taxon>
        <taxon>Marasmiineae</taxon>
        <taxon>Omphalotaceae</taxon>
        <taxon>Lentinula</taxon>
    </lineage>
</organism>
<dbReference type="GO" id="GO:0044572">
    <property type="term" value="P:[4Fe-4S] cluster assembly"/>
    <property type="evidence" value="ECO:0007669"/>
    <property type="project" value="TreeGrafter"/>
</dbReference>
<dbReference type="STRING" id="5353.A0A1Q3EAT5"/>
<dbReference type="PANTHER" id="PTHR46230">
    <property type="match status" value="1"/>
</dbReference>
<keyword evidence="3" id="KW-1185">Reference proteome</keyword>
<sequence>MISCCSHAQYIYCTVDSEEETLNKGSEAVHGLHKSQTRVLPAFRRISAMATASPSPSLGPIESVIRSKLLSSLQPAALVIHNDSYQHRHHAPMRAQDGGSGETHFSLEIVSDEFKGKTTMQRHRMIYSLLSEELDQGLHSLSLKTKTRAEAGIDTAST</sequence>
<dbReference type="PANTHER" id="PTHR46230:SF7">
    <property type="entry name" value="BOLA-LIKE PROTEIN 1"/>
    <property type="match status" value="1"/>
</dbReference>
<accession>A0A1Q3EAT5</accession>
<name>A0A1Q3EAT5_LENED</name>
<comment type="similarity">
    <text evidence="1">Belongs to the BolA/IbaG family.</text>
</comment>